<comment type="similarity">
    <text evidence="4">Belongs to the YcgR family.</text>
</comment>
<keyword evidence="8" id="KW-1185">Reference proteome</keyword>
<comment type="subunit">
    <text evidence="4">Monomer. Interacts with the flagellar basal bodies.</text>
</comment>
<dbReference type="OrthoDB" id="5572581at2"/>
<keyword evidence="3 4" id="KW-0975">Bacterial flagellum</keyword>
<comment type="caution">
    <text evidence="7">The sequence shown here is derived from an EMBL/GenBank/DDBJ whole genome shotgun (WGS) entry which is preliminary data.</text>
</comment>
<evidence type="ECO:0000256" key="1">
    <source>
        <dbReference type="ARBA" id="ARBA00022636"/>
    </source>
</evidence>
<dbReference type="GO" id="GO:0035438">
    <property type="term" value="F:cyclic-di-GMP binding"/>
    <property type="evidence" value="ECO:0007669"/>
    <property type="project" value="UniProtKB-UniRule"/>
</dbReference>
<evidence type="ECO:0000313" key="8">
    <source>
        <dbReference type="Proteomes" id="UP000321583"/>
    </source>
</evidence>
<accession>A0A562CXX2</accession>
<feature type="domain" description="Type III secretion system flagellar brake protein YcgR PilZN" evidence="6">
    <location>
        <begin position="20"/>
        <end position="123"/>
    </location>
</feature>
<evidence type="ECO:0000256" key="3">
    <source>
        <dbReference type="ARBA" id="ARBA00023143"/>
    </source>
</evidence>
<dbReference type="Pfam" id="PF07238">
    <property type="entry name" value="PilZ"/>
    <property type="match status" value="1"/>
</dbReference>
<dbReference type="GO" id="GO:0009425">
    <property type="term" value="C:bacterial-type flagellum basal body"/>
    <property type="evidence" value="ECO:0007669"/>
    <property type="project" value="UniProtKB-SubCell"/>
</dbReference>
<comment type="subcellular location">
    <subcellularLocation>
        <location evidence="4">Bacterial flagellum basal body</location>
    </subcellularLocation>
</comment>
<organism evidence="7 8">
    <name type="scientific">Pseudoxanthomonas taiwanensis J19</name>
    <dbReference type="NCBI Taxonomy" id="935569"/>
    <lineage>
        <taxon>Bacteria</taxon>
        <taxon>Pseudomonadati</taxon>
        <taxon>Pseudomonadota</taxon>
        <taxon>Gammaproteobacteria</taxon>
        <taxon>Lysobacterales</taxon>
        <taxon>Lysobacteraceae</taxon>
        <taxon>Pseudoxanthomonas</taxon>
    </lineage>
</organism>
<evidence type="ECO:0000259" key="6">
    <source>
        <dbReference type="Pfam" id="PF07317"/>
    </source>
</evidence>
<keyword evidence="1 4" id="KW-0973">c-di-GMP</keyword>
<dbReference type="InterPro" id="IPR009875">
    <property type="entry name" value="PilZ_domain"/>
</dbReference>
<keyword evidence="7" id="KW-0808">Transferase</keyword>
<evidence type="ECO:0000259" key="5">
    <source>
        <dbReference type="Pfam" id="PF07238"/>
    </source>
</evidence>
<evidence type="ECO:0000256" key="4">
    <source>
        <dbReference type="HAMAP-Rule" id="MF_01457"/>
    </source>
</evidence>
<dbReference type="GO" id="GO:0071945">
    <property type="term" value="P:regulation of bacterial-type flagellum-dependent cell motility by regulation of motor speed"/>
    <property type="evidence" value="ECO:0007669"/>
    <property type="project" value="UniProtKB-UniRule"/>
</dbReference>
<proteinExistence type="inferred from homology"/>
<sequence>MTAATEPGLAPIDLPDAERYQLRAPREVLRVLHALVDGRALISAHLLPGGLSCPTALLEAGPDGVLLDGNRQDAINQRMAAANQVLCVSQLDRVRIQFRLHRLQRVPGDGPATFAAPLPSSVLQLQRRELYRLELIPGPVTTVLVPPRHEGQAPLQARVVDISGGGVALAIGEEDQAHFPPGGQLDACTLELPDGGRPIPVRLQVAHTSRRQQLARHPVRVGCRFVDLPASAEQRILQFIFRVERQRMARERGVV</sequence>
<dbReference type="HAMAP" id="MF_01457">
    <property type="entry name" value="YcgR"/>
    <property type="match status" value="1"/>
</dbReference>
<dbReference type="AlphaFoldDB" id="A0A562CXX2"/>
<protein>
    <recommendedName>
        <fullName evidence="4">Flagellar brake protein YcgR</fullName>
    </recommendedName>
    <alternativeName>
        <fullName evidence="4">Cyclic di-GMP binding protein YcgR</fullName>
    </alternativeName>
</protein>
<feature type="domain" description="PilZ" evidence="5">
    <location>
        <begin position="126"/>
        <end position="242"/>
    </location>
</feature>
<dbReference type="InterPro" id="IPR023787">
    <property type="entry name" value="T3SS_YcgR"/>
</dbReference>
<dbReference type="EMBL" id="VLJS01000130">
    <property type="protein sequence ID" value="TWH02366.1"/>
    <property type="molecule type" value="Genomic_DNA"/>
</dbReference>
<dbReference type="Gene3D" id="2.30.110.10">
    <property type="entry name" value="Electron Transport, Fmn-binding Protein, Chain A"/>
    <property type="match status" value="1"/>
</dbReference>
<dbReference type="Proteomes" id="UP000321583">
    <property type="component" value="Unassembled WGS sequence"/>
</dbReference>
<keyword evidence="2 4" id="KW-0547">Nucleotide-binding</keyword>
<comment type="function">
    <text evidence="4">Acts as a flagellar brake, regulating swimming and swarming in a bis-(3'-5') cyclic diguanylic acid (c-di-GMP)-dependent manner. Binds 1 c-di-GMP dimer per subunit. Increasing levels of c-di-GMP lead to decreased motility.</text>
</comment>
<evidence type="ECO:0000256" key="2">
    <source>
        <dbReference type="ARBA" id="ARBA00022741"/>
    </source>
</evidence>
<gene>
    <name evidence="4" type="primary">ycgR</name>
    <name evidence="7" type="ORF">L613_009500000070</name>
</gene>
<dbReference type="InterPro" id="IPR012349">
    <property type="entry name" value="Split_barrel_FMN-bd"/>
</dbReference>
<dbReference type="GO" id="GO:0071973">
    <property type="term" value="P:bacterial-type flagellum-dependent cell motility"/>
    <property type="evidence" value="ECO:0007669"/>
    <property type="project" value="UniProtKB-UniRule"/>
</dbReference>
<dbReference type="Pfam" id="PF07317">
    <property type="entry name" value="PilZN"/>
    <property type="match status" value="1"/>
</dbReference>
<name>A0A562CXX2_9GAMM</name>
<dbReference type="Gene3D" id="2.40.10.220">
    <property type="entry name" value="predicted glycosyltransferase like domains"/>
    <property type="match status" value="1"/>
</dbReference>
<dbReference type="InterPro" id="IPR009926">
    <property type="entry name" value="T3SS_YcgR_PilZN"/>
</dbReference>
<evidence type="ECO:0000313" key="7">
    <source>
        <dbReference type="EMBL" id="TWH02366.1"/>
    </source>
</evidence>
<reference evidence="7 8" key="1">
    <citation type="submission" date="2019-07" db="EMBL/GenBank/DDBJ databases">
        <title>Genome sequencing of lignin-degrading bacterial isolates.</title>
        <authorList>
            <person name="Gladden J."/>
        </authorList>
    </citation>
    <scope>NUCLEOTIDE SEQUENCE [LARGE SCALE GENOMIC DNA]</scope>
    <source>
        <strain evidence="7 8">J19</strain>
    </source>
</reference>
<dbReference type="GO" id="GO:0016740">
    <property type="term" value="F:transferase activity"/>
    <property type="evidence" value="ECO:0007669"/>
    <property type="project" value="UniProtKB-KW"/>
</dbReference>